<evidence type="ECO:0000313" key="2">
    <source>
        <dbReference type="EMBL" id="MDC3422608.1"/>
    </source>
</evidence>
<gene>
    <name evidence="2" type="ORF">NC661_19840</name>
</gene>
<feature type="transmembrane region" description="Helical" evidence="1">
    <location>
        <begin position="93"/>
        <end position="114"/>
    </location>
</feature>
<dbReference type="InterPro" id="IPR002528">
    <property type="entry name" value="MATE_fam"/>
</dbReference>
<feature type="transmembrane region" description="Helical" evidence="1">
    <location>
        <begin position="21"/>
        <end position="45"/>
    </location>
</feature>
<dbReference type="GO" id="GO:0042910">
    <property type="term" value="F:xenobiotic transmembrane transporter activity"/>
    <property type="evidence" value="ECO:0007669"/>
    <property type="project" value="InterPro"/>
</dbReference>
<dbReference type="EMBL" id="JAMQJZ010000024">
    <property type="protein sequence ID" value="MDC3422608.1"/>
    <property type="molecule type" value="Genomic_DNA"/>
</dbReference>
<evidence type="ECO:0000313" key="3">
    <source>
        <dbReference type="Proteomes" id="UP001145072"/>
    </source>
</evidence>
<dbReference type="Pfam" id="PF01554">
    <property type="entry name" value="MatE"/>
    <property type="match status" value="1"/>
</dbReference>
<keyword evidence="3" id="KW-1185">Reference proteome</keyword>
<dbReference type="RefSeq" id="WP_259870053.1">
    <property type="nucleotide sequence ID" value="NZ_JAMQJZ010000024.1"/>
</dbReference>
<dbReference type="InterPro" id="IPR047135">
    <property type="entry name" value="YsiQ"/>
</dbReference>
<dbReference type="GO" id="GO:0015297">
    <property type="term" value="F:antiporter activity"/>
    <property type="evidence" value="ECO:0007669"/>
    <property type="project" value="InterPro"/>
</dbReference>
<keyword evidence="1" id="KW-0812">Transmembrane</keyword>
<dbReference type="GO" id="GO:0016020">
    <property type="term" value="C:membrane"/>
    <property type="evidence" value="ECO:0007669"/>
    <property type="project" value="InterPro"/>
</dbReference>
<sequence length="137" mass="15306">MSKALDNQSTLKKVTLFSITWPIFIEVFLQTFLNISDIFMLSFISDDAVAAIGVVNQIMMFTFVLFNFTAMGSGVVVAQFYGAWKLKDVSITIANALVLNLLFGIVISAAVVIFRHPFLNMFNLAPDLMEYANIYIC</sequence>
<evidence type="ECO:0000256" key="1">
    <source>
        <dbReference type="SAM" id="Phobius"/>
    </source>
</evidence>
<dbReference type="Proteomes" id="UP001145072">
    <property type="component" value="Unassembled WGS sequence"/>
</dbReference>
<dbReference type="PANTHER" id="PTHR42925:SF1">
    <property type="entry name" value="VIRULENCE FACTOR MVIN"/>
    <property type="match status" value="1"/>
</dbReference>
<organism evidence="2 3">
    <name type="scientific">Aquibacillus koreensis</name>
    <dbReference type="NCBI Taxonomy" id="279446"/>
    <lineage>
        <taxon>Bacteria</taxon>
        <taxon>Bacillati</taxon>
        <taxon>Bacillota</taxon>
        <taxon>Bacilli</taxon>
        <taxon>Bacillales</taxon>
        <taxon>Bacillaceae</taxon>
        <taxon>Aquibacillus</taxon>
    </lineage>
</organism>
<feature type="transmembrane region" description="Helical" evidence="1">
    <location>
        <begin position="57"/>
        <end position="81"/>
    </location>
</feature>
<comment type="caution">
    <text evidence="2">The sequence shown here is derived from an EMBL/GenBank/DDBJ whole genome shotgun (WGS) entry which is preliminary data.</text>
</comment>
<keyword evidence="1" id="KW-0472">Membrane</keyword>
<accession>A0A9X3WPQ7</accession>
<dbReference type="PANTHER" id="PTHR42925">
    <property type="entry name" value="MULTIDRUG AND TOXIN EFFLUX PROTEIN MATE FAMILY"/>
    <property type="match status" value="1"/>
</dbReference>
<reference evidence="2" key="1">
    <citation type="submission" date="2022-06" db="EMBL/GenBank/DDBJ databases">
        <title>Aquibacillus sp. a new bacterium isolated from soil saline samples.</title>
        <authorList>
            <person name="Galisteo C."/>
            <person name="De La Haba R."/>
            <person name="Sanchez-Porro C."/>
            <person name="Ventosa A."/>
        </authorList>
    </citation>
    <scope>NUCLEOTIDE SEQUENCE</scope>
    <source>
        <strain evidence="2">JCM 12387</strain>
    </source>
</reference>
<dbReference type="AlphaFoldDB" id="A0A9X3WPQ7"/>
<protein>
    <submittedName>
        <fullName evidence="2">MATE family efflux transporter</fullName>
    </submittedName>
</protein>
<proteinExistence type="predicted"/>
<keyword evidence="1" id="KW-1133">Transmembrane helix</keyword>
<name>A0A9X3WPQ7_9BACI</name>